<reference evidence="1 2" key="1">
    <citation type="submission" date="2021-05" db="EMBL/GenBank/DDBJ databases">
        <title>A Polyphasic approach of four new species of the genus Ohtaekwangia: Ohtaekwangia histidinii sp. nov., Ohtaekwangia cretensis sp. nov., Ohtaekwangia indiensis sp. nov., Ohtaekwangia reichenbachii sp. nov. from diverse environment.</title>
        <authorList>
            <person name="Octaviana S."/>
        </authorList>
    </citation>
    <scope>NUCLEOTIDE SEQUENCE [LARGE SCALE GENOMIC DNA]</scope>
    <source>
        <strain evidence="1 2">PWU20</strain>
    </source>
</reference>
<sequence>MAILRTESIVQGFSGAVGNLVLRQVGGKTILSKAPARPGKQSELQKENRQKFKMASIYAKTILKDPKKKAYYQQKARKLKLPNAYTAAITDYMRKGEIRDIDTRKFKGKTGDVVAIKVHKQDFTVSEVRVKILNAAGDLLASGVAKRKDTGQFSYKLTTNIGDVDKVRIKVVLGGFLQDEISKEVTAFLSR</sequence>
<keyword evidence="2" id="KW-1185">Reference proteome</keyword>
<protein>
    <submittedName>
        <fullName evidence="1">Uncharacterized protein</fullName>
    </submittedName>
</protein>
<gene>
    <name evidence="1" type="ORF">KK060_07175</name>
</gene>
<organism evidence="1 2">
    <name type="scientific">Chryseosolibacter indicus</name>
    <dbReference type="NCBI Taxonomy" id="2782351"/>
    <lineage>
        <taxon>Bacteria</taxon>
        <taxon>Pseudomonadati</taxon>
        <taxon>Bacteroidota</taxon>
        <taxon>Cytophagia</taxon>
        <taxon>Cytophagales</taxon>
        <taxon>Chryseotaleaceae</taxon>
        <taxon>Chryseosolibacter</taxon>
    </lineage>
</organism>
<evidence type="ECO:0000313" key="1">
    <source>
        <dbReference type="EMBL" id="MBT1703056.1"/>
    </source>
</evidence>
<comment type="caution">
    <text evidence="1">The sequence shown here is derived from an EMBL/GenBank/DDBJ whole genome shotgun (WGS) entry which is preliminary data.</text>
</comment>
<dbReference type="EMBL" id="JAHESD010000011">
    <property type="protein sequence ID" value="MBT1703056.1"/>
    <property type="molecule type" value="Genomic_DNA"/>
</dbReference>
<dbReference type="Proteomes" id="UP000772618">
    <property type="component" value="Unassembled WGS sequence"/>
</dbReference>
<evidence type="ECO:0000313" key="2">
    <source>
        <dbReference type="Proteomes" id="UP000772618"/>
    </source>
</evidence>
<accession>A0ABS5VNX6</accession>
<name>A0ABS5VNX6_9BACT</name>
<proteinExistence type="predicted"/>
<dbReference type="RefSeq" id="WP_254153019.1">
    <property type="nucleotide sequence ID" value="NZ_JAHESD010000011.1"/>
</dbReference>